<gene>
    <name evidence="1" type="ORF">LTR77_009589</name>
</gene>
<proteinExistence type="predicted"/>
<dbReference type="GeneID" id="89930919"/>
<accession>A0AAV9P1H4</accession>
<dbReference type="AlphaFoldDB" id="A0AAV9P1H4"/>
<organism evidence="1 2">
    <name type="scientific">Saxophila tyrrhenica</name>
    <dbReference type="NCBI Taxonomy" id="1690608"/>
    <lineage>
        <taxon>Eukaryota</taxon>
        <taxon>Fungi</taxon>
        <taxon>Dikarya</taxon>
        <taxon>Ascomycota</taxon>
        <taxon>Pezizomycotina</taxon>
        <taxon>Dothideomycetes</taxon>
        <taxon>Dothideomycetidae</taxon>
        <taxon>Mycosphaerellales</taxon>
        <taxon>Extremaceae</taxon>
        <taxon>Saxophila</taxon>
    </lineage>
</organism>
<evidence type="ECO:0000313" key="2">
    <source>
        <dbReference type="Proteomes" id="UP001337655"/>
    </source>
</evidence>
<name>A0AAV9P1H4_9PEZI</name>
<comment type="caution">
    <text evidence="1">The sequence shown here is derived from an EMBL/GenBank/DDBJ whole genome shotgun (WGS) entry which is preliminary data.</text>
</comment>
<protein>
    <submittedName>
        <fullName evidence="1">Uncharacterized protein</fullName>
    </submittedName>
</protein>
<dbReference type="Proteomes" id="UP001337655">
    <property type="component" value="Unassembled WGS sequence"/>
</dbReference>
<evidence type="ECO:0000313" key="1">
    <source>
        <dbReference type="EMBL" id="KAK5164924.1"/>
    </source>
</evidence>
<dbReference type="RefSeq" id="XP_064655120.1">
    <property type="nucleotide sequence ID" value="XM_064806815.1"/>
</dbReference>
<dbReference type="EMBL" id="JAVRRT010000018">
    <property type="protein sequence ID" value="KAK5164924.1"/>
    <property type="molecule type" value="Genomic_DNA"/>
</dbReference>
<keyword evidence="2" id="KW-1185">Reference proteome</keyword>
<sequence>MIEASFSPFHLLPALLARDSSFAASIGSQPLVRSSALELVDEGSTGLLDRHLVWHRLYYPDIPNLIDLRNEVESLERGRVERPSALFLLNLLYDLALDVPSAQLTSHRTLQPAVRALLFHTGQQVLFSLSRTNWTVLALVLASQYRPLVFTSSQTAAAPAVKSVTCSLLAKQVCVELGYDTAAARLTEALHRFGTDDEVLRKPMFQCLHWIRLSIAHETISNSLMQRAFEFQHADASAQEAVEALVLAMVLGRMPVELILPHSTNYGQMQVLHMLTELSDSWRDLRRLGQIINAHEAFINQEQAAIQNALEAQYCSPEMGYAVMHLAAADLRLQHNVRLSMPLMRYLLTSELMMQGVKGCALFFAVMNGAHSASHHLPIQADQAMGVSNDIIHQLTAHTEDDPDRPCHRKFLEQYGRTRIDELELDLANFVTAADTLTLNGIPFVAPLHQWTTRMLYTCKDITEQQAARLKGWGGLHDRIDIQTILFLQLARSLEAMSATAGTAAAMSQGCILTATAKLIKSLHGILMGFKMTVTMMQKRSPGAGTGVGFSGSRSGKTSVVPATTTSVEVVGGTGASAEKGAESVSEDLFAHWENWPQFDPADFSDLFGDVFDAQAQEEL</sequence>
<reference evidence="1 2" key="1">
    <citation type="submission" date="2023-08" db="EMBL/GenBank/DDBJ databases">
        <title>Black Yeasts Isolated from many extreme environments.</title>
        <authorList>
            <person name="Coleine C."/>
            <person name="Stajich J.E."/>
            <person name="Selbmann L."/>
        </authorList>
    </citation>
    <scope>NUCLEOTIDE SEQUENCE [LARGE SCALE GENOMIC DNA]</scope>
    <source>
        <strain evidence="1 2">CCFEE 5935</strain>
    </source>
</reference>